<dbReference type="GO" id="GO:0046872">
    <property type="term" value="F:metal ion binding"/>
    <property type="evidence" value="ECO:0007669"/>
    <property type="project" value="UniProtKB-KW"/>
</dbReference>
<evidence type="ECO:0000313" key="9">
    <source>
        <dbReference type="EMBL" id="KPI41102.1"/>
    </source>
</evidence>
<dbReference type="AlphaFoldDB" id="A0A0N1NZK1"/>
<evidence type="ECO:0000256" key="6">
    <source>
        <dbReference type="ARBA" id="ARBA00023014"/>
    </source>
</evidence>
<dbReference type="InterPro" id="IPR013785">
    <property type="entry name" value="Aldolase_TIM"/>
</dbReference>
<dbReference type="STRING" id="1664694.A0A0N1NZK1"/>
<keyword evidence="2" id="KW-0004">4Fe-4S</keyword>
<dbReference type="NCBIfam" id="NF038283">
    <property type="entry name" value="viperin_w_prok"/>
    <property type="match status" value="1"/>
</dbReference>
<dbReference type="OrthoDB" id="549750at2759"/>
<dbReference type="VEuPathDB" id="FungiDB:AB675_8217"/>
<protein>
    <submittedName>
        <fullName evidence="9">Radical S-adenosyl methionine domain-containing protein 2</fullName>
    </submittedName>
</protein>
<feature type="signal peptide" evidence="8">
    <location>
        <begin position="1"/>
        <end position="22"/>
    </location>
</feature>
<comment type="cofactor">
    <cofactor evidence="1">
        <name>[4Fe-4S] cluster</name>
        <dbReference type="ChEBI" id="CHEBI:49883"/>
    </cofactor>
</comment>
<dbReference type="InterPro" id="IPR007197">
    <property type="entry name" value="rSAM"/>
</dbReference>
<evidence type="ECO:0000256" key="7">
    <source>
        <dbReference type="ARBA" id="ARBA00023118"/>
    </source>
</evidence>
<keyword evidence="4" id="KW-0479">Metal-binding</keyword>
<evidence type="ECO:0000256" key="1">
    <source>
        <dbReference type="ARBA" id="ARBA00001966"/>
    </source>
</evidence>
<keyword evidence="6" id="KW-0411">Iron-sulfur</keyword>
<dbReference type="SFLD" id="SFLDS00029">
    <property type="entry name" value="Radical_SAM"/>
    <property type="match status" value="1"/>
</dbReference>
<gene>
    <name evidence="9" type="ORF">AB675_8217</name>
</gene>
<dbReference type="PANTHER" id="PTHR21339">
    <property type="entry name" value="RADICAL S-ADENOSYL METHIONINE DOMAIN-CONTAINING PROTEIN 2"/>
    <property type="match status" value="1"/>
</dbReference>
<keyword evidence="8" id="KW-0732">Signal</keyword>
<dbReference type="GO" id="GO:0051539">
    <property type="term" value="F:4 iron, 4 sulfur cluster binding"/>
    <property type="evidence" value="ECO:0007669"/>
    <property type="project" value="UniProtKB-KW"/>
</dbReference>
<dbReference type="GO" id="GO:0003824">
    <property type="term" value="F:catalytic activity"/>
    <property type="evidence" value="ECO:0007669"/>
    <property type="project" value="InterPro"/>
</dbReference>
<keyword evidence="3" id="KW-0949">S-adenosyl-L-methionine</keyword>
<sequence>MAIFTYVLLSVVSVILLYKVYQHYSSQRPVAVNYHFTRRCNKTCGFCFHTATTSKLVCARSTSPAGGEPFLYPKFLGEMIDYCKETLHLESVSIVSNGSLIQENFLKKHGHNIDILAVSCDSFDEATNIKIGRGSGNQVPQLYKLKSWCEKYGIKFKINAVVCRLNYNEDMNVHLDELQPFRWKCFQVLIVAIENGSEERLRNGHDFTITDKEYESFCDRHKQQKSFVPEPNHLMAKSYLILDEYMRFLDRDGRQPSKPILEIGVGEALKSVFWDEQAFKDRGGVYDWSREDSCGKERQEIDW</sequence>
<proteinExistence type="predicted"/>
<evidence type="ECO:0000256" key="8">
    <source>
        <dbReference type="SAM" id="SignalP"/>
    </source>
</evidence>
<dbReference type="InterPro" id="IPR051196">
    <property type="entry name" value="RSAD2/Viperin_antiviral"/>
</dbReference>
<evidence type="ECO:0000256" key="3">
    <source>
        <dbReference type="ARBA" id="ARBA00022691"/>
    </source>
</evidence>
<dbReference type="Gene3D" id="3.20.20.70">
    <property type="entry name" value="Aldolase class I"/>
    <property type="match status" value="1"/>
</dbReference>
<comment type="caution">
    <text evidence="9">The sequence shown here is derived from an EMBL/GenBank/DDBJ whole genome shotgun (WGS) entry which is preliminary data.</text>
</comment>
<organism evidence="9 10">
    <name type="scientific">Cyphellophora attinorum</name>
    <dbReference type="NCBI Taxonomy" id="1664694"/>
    <lineage>
        <taxon>Eukaryota</taxon>
        <taxon>Fungi</taxon>
        <taxon>Dikarya</taxon>
        <taxon>Ascomycota</taxon>
        <taxon>Pezizomycotina</taxon>
        <taxon>Eurotiomycetes</taxon>
        <taxon>Chaetothyriomycetidae</taxon>
        <taxon>Chaetothyriales</taxon>
        <taxon>Cyphellophoraceae</taxon>
        <taxon>Cyphellophora</taxon>
    </lineage>
</organism>
<dbReference type="Proteomes" id="UP000038010">
    <property type="component" value="Unassembled WGS sequence"/>
</dbReference>
<dbReference type="GO" id="GO:0051607">
    <property type="term" value="P:defense response to virus"/>
    <property type="evidence" value="ECO:0007669"/>
    <property type="project" value="UniProtKB-KW"/>
</dbReference>
<dbReference type="SFLD" id="SFLDG01088">
    <property type="entry name" value="antiviral_proteins"/>
    <property type="match status" value="1"/>
</dbReference>
<evidence type="ECO:0000256" key="2">
    <source>
        <dbReference type="ARBA" id="ARBA00022485"/>
    </source>
</evidence>
<dbReference type="PANTHER" id="PTHR21339:SF0">
    <property type="entry name" value="S-ADENOSYLMETHIONINE-DEPENDENT NUCLEOTIDE DEHYDRATASE RSAD2"/>
    <property type="match status" value="1"/>
</dbReference>
<accession>A0A0N1NZK1</accession>
<dbReference type="SUPFAM" id="SSF102114">
    <property type="entry name" value="Radical SAM enzymes"/>
    <property type="match status" value="1"/>
</dbReference>
<evidence type="ECO:0000256" key="5">
    <source>
        <dbReference type="ARBA" id="ARBA00023004"/>
    </source>
</evidence>
<feature type="chain" id="PRO_5005879464" evidence="8">
    <location>
        <begin position="23"/>
        <end position="303"/>
    </location>
</feature>
<dbReference type="EMBL" id="LFJN01000010">
    <property type="protein sequence ID" value="KPI41102.1"/>
    <property type="molecule type" value="Genomic_DNA"/>
</dbReference>
<dbReference type="InterPro" id="IPR058240">
    <property type="entry name" value="rSAM_sf"/>
</dbReference>
<name>A0A0N1NZK1_9EURO</name>
<keyword evidence="10" id="KW-1185">Reference proteome</keyword>
<keyword evidence="7" id="KW-0051">Antiviral defense</keyword>
<dbReference type="CDD" id="cd01335">
    <property type="entry name" value="Radical_SAM"/>
    <property type="match status" value="1"/>
</dbReference>
<evidence type="ECO:0000313" key="10">
    <source>
        <dbReference type="Proteomes" id="UP000038010"/>
    </source>
</evidence>
<evidence type="ECO:0000256" key="4">
    <source>
        <dbReference type="ARBA" id="ARBA00022723"/>
    </source>
</evidence>
<dbReference type="GeneID" id="28740527"/>
<dbReference type="RefSeq" id="XP_018001065.1">
    <property type="nucleotide sequence ID" value="XM_018148647.1"/>
</dbReference>
<reference evidence="9 10" key="1">
    <citation type="submission" date="2015-06" db="EMBL/GenBank/DDBJ databases">
        <title>Draft genome of the ant-associated black yeast Phialophora attae CBS 131958.</title>
        <authorList>
            <person name="Moreno L.F."/>
            <person name="Stielow B.J."/>
            <person name="de Hoog S."/>
            <person name="Vicente V.A."/>
            <person name="Weiss V.A."/>
            <person name="de Vries M."/>
            <person name="Cruz L.M."/>
            <person name="Souza E.M."/>
        </authorList>
    </citation>
    <scope>NUCLEOTIDE SEQUENCE [LARGE SCALE GENOMIC DNA]</scope>
    <source>
        <strain evidence="9 10">CBS 131958</strain>
    </source>
</reference>
<keyword evidence="5" id="KW-0408">Iron</keyword>